<dbReference type="AlphaFoldDB" id="N6VF35"/>
<sequence>MTDLRHYDVIISPVITEKSTMISEYNQVVFNVAPKAMKPEIKAAIEALFNVKVKAVNTTIRKGKVKRFKGVVGRQSDVKKAIVTLAKGYSIDLSTGL</sequence>
<dbReference type="EMBL" id="AGWC01000004">
    <property type="protein sequence ID" value="ENN91871.1"/>
    <property type="molecule type" value="Genomic_DNA"/>
</dbReference>
<organism evidence="7 8">
    <name type="scientific">Bartonella schoenbuchensis m07a</name>
    <dbReference type="NCBI Taxonomy" id="1094496"/>
    <lineage>
        <taxon>Bacteria</taxon>
        <taxon>Pseudomonadati</taxon>
        <taxon>Pseudomonadota</taxon>
        <taxon>Alphaproteobacteria</taxon>
        <taxon>Hyphomicrobiales</taxon>
        <taxon>Bartonellaceae</taxon>
        <taxon>Bartonella</taxon>
    </lineage>
</organism>
<evidence type="ECO:0000256" key="1">
    <source>
        <dbReference type="ARBA" id="ARBA00006700"/>
    </source>
</evidence>
<comment type="caution">
    <text evidence="7">The sequence shown here is derived from an EMBL/GenBank/DDBJ whole genome shotgun (WGS) entry which is preliminary data.</text>
</comment>
<proteinExistence type="inferred from homology"/>
<evidence type="ECO:0000256" key="6">
    <source>
        <dbReference type="HAMAP-Rule" id="MF_01369"/>
    </source>
</evidence>
<dbReference type="PATRIC" id="fig|1094496.3.peg.776"/>
<keyword evidence="4 6" id="KW-0689">Ribosomal protein</keyword>
<protein>
    <recommendedName>
        <fullName evidence="6">Large ribosomal subunit protein uL23</fullName>
    </recommendedName>
</protein>
<accession>N6VF35</accession>
<gene>
    <name evidence="6 7" type="primary">rplW</name>
    <name evidence="7" type="ORF">m07a_07570</name>
</gene>
<keyword evidence="5 6" id="KW-0687">Ribonucleoprotein</keyword>
<dbReference type="GO" id="GO:0003735">
    <property type="term" value="F:structural constituent of ribosome"/>
    <property type="evidence" value="ECO:0007669"/>
    <property type="project" value="InterPro"/>
</dbReference>
<comment type="subunit">
    <text evidence="6">Part of the 50S ribosomal subunit. Contacts protein L29, and trigger factor when it is bound to the ribosome.</text>
</comment>
<dbReference type="HAMAP" id="MF_01369_B">
    <property type="entry name" value="Ribosomal_uL23_B"/>
    <property type="match status" value="1"/>
</dbReference>
<comment type="function">
    <text evidence="6">One of the early assembly proteins it binds 23S rRNA. One of the proteins that surrounds the polypeptide exit tunnel on the outside of the ribosome. Forms the main docking site for trigger factor binding to the ribosome.</text>
</comment>
<evidence type="ECO:0000256" key="2">
    <source>
        <dbReference type="ARBA" id="ARBA00022730"/>
    </source>
</evidence>
<dbReference type="GO" id="GO:0019843">
    <property type="term" value="F:rRNA binding"/>
    <property type="evidence" value="ECO:0007669"/>
    <property type="project" value="UniProtKB-UniRule"/>
</dbReference>
<keyword evidence="3 6" id="KW-0694">RNA-binding</keyword>
<dbReference type="eggNOG" id="COG0089">
    <property type="taxonomic scope" value="Bacteria"/>
</dbReference>
<dbReference type="GO" id="GO:1990904">
    <property type="term" value="C:ribonucleoprotein complex"/>
    <property type="evidence" value="ECO:0007669"/>
    <property type="project" value="UniProtKB-KW"/>
</dbReference>
<dbReference type="InterPro" id="IPR013025">
    <property type="entry name" value="Ribosomal_uL23-like"/>
</dbReference>
<dbReference type="GO" id="GO:0006412">
    <property type="term" value="P:translation"/>
    <property type="evidence" value="ECO:0007669"/>
    <property type="project" value="UniProtKB-UniRule"/>
</dbReference>
<dbReference type="InterPro" id="IPR012677">
    <property type="entry name" value="Nucleotide-bd_a/b_plait_sf"/>
</dbReference>
<dbReference type="InterPro" id="IPR012678">
    <property type="entry name" value="Ribosomal_uL23/eL15/eS24_sf"/>
</dbReference>
<evidence type="ECO:0000313" key="8">
    <source>
        <dbReference type="Proteomes" id="UP000014242"/>
    </source>
</evidence>
<dbReference type="NCBIfam" id="NF004360">
    <property type="entry name" value="PRK05738.1-5"/>
    <property type="match status" value="1"/>
</dbReference>
<dbReference type="GO" id="GO:0005840">
    <property type="term" value="C:ribosome"/>
    <property type="evidence" value="ECO:0007669"/>
    <property type="project" value="UniProtKB-KW"/>
</dbReference>
<dbReference type="PANTHER" id="PTHR11620">
    <property type="entry name" value="60S RIBOSOMAL PROTEIN L23A"/>
    <property type="match status" value="1"/>
</dbReference>
<dbReference type="Gene3D" id="3.30.70.330">
    <property type="match status" value="1"/>
</dbReference>
<reference evidence="7 8" key="1">
    <citation type="journal article" date="2013" name="PLoS Genet.">
        <title>A gene transfer agent and a dynamic repertoire of secretion systems hold the keys to the explosive radiation of the emerging pathogen Bartonella.</title>
        <authorList>
            <person name="Guy L."/>
            <person name="Nystedt B."/>
            <person name="Toft C."/>
            <person name="Zaremba-Niedzwiedzka K."/>
            <person name="Berglund E.C."/>
            <person name="Granberg F."/>
            <person name="Naslund K."/>
            <person name="Eriksson A.S."/>
            <person name="Andersson S.G."/>
        </authorList>
    </citation>
    <scope>NUCLEOTIDE SEQUENCE [LARGE SCALE GENOMIC DNA]</scope>
    <source>
        <strain evidence="8">m07a</strain>
    </source>
</reference>
<evidence type="ECO:0000256" key="5">
    <source>
        <dbReference type="ARBA" id="ARBA00023274"/>
    </source>
</evidence>
<dbReference type="SUPFAM" id="SSF54189">
    <property type="entry name" value="Ribosomal proteins S24e, L23 and L15e"/>
    <property type="match status" value="1"/>
</dbReference>
<dbReference type="Pfam" id="PF00276">
    <property type="entry name" value="Ribosomal_L23"/>
    <property type="match status" value="1"/>
</dbReference>
<evidence type="ECO:0000256" key="3">
    <source>
        <dbReference type="ARBA" id="ARBA00022884"/>
    </source>
</evidence>
<dbReference type="NCBIfam" id="NF004363">
    <property type="entry name" value="PRK05738.2-4"/>
    <property type="match status" value="1"/>
</dbReference>
<dbReference type="HOGENOM" id="CLU_037562_3_1_5"/>
<dbReference type="FunFam" id="3.30.70.330:FF:000001">
    <property type="entry name" value="50S ribosomal protein L23"/>
    <property type="match status" value="1"/>
</dbReference>
<comment type="similarity">
    <text evidence="1 6">Belongs to the universal ribosomal protein uL23 family.</text>
</comment>
<name>N6VF35_9HYPH</name>
<keyword evidence="8" id="KW-1185">Reference proteome</keyword>
<dbReference type="RefSeq" id="WP_010703882.1">
    <property type="nucleotide sequence ID" value="NZ_KB915628.1"/>
</dbReference>
<keyword evidence="2 6" id="KW-0699">rRNA-binding</keyword>
<evidence type="ECO:0000256" key="4">
    <source>
        <dbReference type="ARBA" id="ARBA00022980"/>
    </source>
</evidence>
<dbReference type="NCBIfam" id="NF004359">
    <property type="entry name" value="PRK05738.1-3"/>
    <property type="match status" value="1"/>
</dbReference>
<evidence type="ECO:0000313" key="7">
    <source>
        <dbReference type="EMBL" id="ENN91871.1"/>
    </source>
</evidence>
<dbReference type="Proteomes" id="UP000014242">
    <property type="component" value="Unassembled WGS sequence"/>
</dbReference>